<dbReference type="EMBL" id="KI287683">
    <property type="protein sequence ID" value="ESA09834.1"/>
    <property type="molecule type" value="Genomic_DNA"/>
</dbReference>
<organism evidence="1">
    <name type="scientific">Rhizophagus irregularis (strain DAOM 181602 / DAOM 197198 / MUCL 43194)</name>
    <name type="common">Arbuscular mycorrhizal fungus</name>
    <name type="synonym">Glomus intraradices</name>
    <dbReference type="NCBI Taxonomy" id="747089"/>
    <lineage>
        <taxon>Eukaryota</taxon>
        <taxon>Fungi</taxon>
        <taxon>Fungi incertae sedis</taxon>
        <taxon>Mucoromycota</taxon>
        <taxon>Glomeromycotina</taxon>
        <taxon>Glomeromycetes</taxon>
        <taxon>Glomerales</taxon>
        <taxon>Glomeraceae</taxon>
        <taxon>Rhizophagus</taxon>
    </lineage>
</organism>
<proteinExistence type="predicted"/>
<name>U9TNS6_RHIID</name>
<sequence length="108" mass="13097">MVLPIKNDKLIKLNRLFLMNWNRVFLIPRSSKPYIIFRTKKLGPAFEERNKKKKLPPLPSGMTGDPKNYYRQTYNINLFDYKVRRRFDINSISHYGYDRAIELHQMYL</sequence>
<protein>
    <submittedName>
        <fullName evidence="1">Uncharacterized protein</fullName>
    </submittedName>
</protein>
<dbReference type="AlphaFoldDB" id="U9TNS6"/>
<dbReference type="HOGENOM" id="CLU_2198346_0_0_1"/>
<accession>U9TNS6</accession>
<gene>
    <name evidence="1" type="ORF">GLOINDRAFT_97603</name>
</gene>
<reference evidence="1" key="1">
    <citation type="submission" date="2013-07" db="EMBL/GenBank/DDBJ databases">
        <title>The genome of an arbuscular mycorrhizal fungus provides insights into the evolution of the oldest plant symbiosis.</title>
        <authorList>
            <consortium name="DOE Joint Genome Institute"/>
            <person name="Tisserant E."/>
            <person name="Malbreil M."/>
            <person name="Kuo A."/>
            <person name="Kohler A."/>
            <person name="Symeonidi A."/>
            <person name="Balestrini R."/>
            <person name="Charron P."/>
            <person name="Duensing N."/>
            <person name="Frei-dit-Frey N."/>
            <person name="Gianinazzi-Pearson V."/>
            <person name="Gilbert B."/>
            <person name="Handa Y."/>
            <person name="Hijri M."/>
            <person name="Kaul R."/>
            <person name="Kawaguchi M."/>
            <person name="Krajinski F."/>
            <person name="Lammers P."/>
            <person name="Lapierre D."/>
            <person name="Masclaux F.G."/>
            <person name="Murat C."/>
            <person name="Morin E."/>
            <person name="Ndikumana S."/>
            <person name="Pagni M."/>
            <person name="Petitpierre D."/>
            <person name="Requena N."/>
            <person name="Rosikiewicz P."/>
            <person name="Riley R."/>
            <person name="Saito K."/>
            <person name="San Clemente H."/>
            <person name="Shapiro H."/>
            <person name="van Tuinen D."/>
            <person name="Becard G."/>
            <person name="Bonfante P."/>
            <person name="Paszkowski U."/>
            <person name="Shachar-Hill Y."/>
            <person name="Young J.P."/>
            <person name="Sanders I.R."/>
            <person name="Henrissat B."/>
            <person name="Rensing S.A."/>
            <person name="Grigoriev I.V."/>
            <person name="Corradi N."/>
            <person name="Roux C."/>
            <person name="Martin F."/>
        </authorList>
    </citation>
    <scope>NUCLEOTIDE SEQUENCE</scope>
    <source>
        <strain evidence="1">DAOM 197198</strain>
    </source>
</reference>
<evidence type="ECO:0000313" key="1">
    <source>
        <dbReference type="EMBL" id="ESA09834.1"/>
    </source>
</evidence>